<organism evidence="2 3">
    <name type="scientific">Haloplanus salinus</name>
    <dbReference type="NCBI Taxonomy" id="1126245"/>
    <lineage>
        <taxon>Archaea</taxon>
        <taxon>Methanobacteriati</taxon>
        <taxon>Methanobacteriota</taxon>
        <taxon>Stenosarchaea group</taxon>
        <taxon>Halobacteria</taxon>
        <taxon>Halobacteriales</taxon>
        <taxon>Haloferacaceae</taxon>
        <taxon>Haloplanus</taxon>
    </lineage>
</organism>
<sequence>MRERDGLDYLLVAVVAVLAAVHIPPYAVAKRETVRIARETGIVAVIDFVVDVRVAVVLLAALGLVILLVVTDTVPGLE</sequence>
<proteinExistence type="predicted"/>
<reference evidence="2 3" key="1">
    <citation type="submission" date="2018-07" db="EMBL/GenBank/DDBJ databases">
        <title>Genome sequences of Haloplanus salinus JCM 18368T.</title>
        <authorList>
            <person name="Kim Y.B."/>
            <person name="Roh S.W."/>
        </authorList>
    </citation>
    <scope>NUCLEOTIDE SEQUENCE [LARGE SCALE GENOMIC DNA]</scope>
    <source>
        <strain evidence="2 3">JCM 18368</strain>
    </source>
</reference>
<keyword evidence="1" id="KW-0472">Membrane</keyword>
<name>A0A368N7M0_9EURY</name>
<keyword evidence="1" id="KW-1133">Transmembrane helix</keyword>
<feature type="transmembrane region" description="Helical" evidence="1">
    <location>
        <begin position="41"/>
        <end position="70"/>
    </location>
</feature>
<dbReference type="AlphaFoldDB" id="A0A368N7M0"/>
<dbReference type="EMBL" id="QPHM01000001">
    <property type="protein sequence ID" value="RCU46577.1"/>
    <property type="molecule type" value="Genomic_DNA"/>
</dbReference>
<feature type="transmembrane region" description="Helical" evidence="1">
    <location>
        <begin position="6"/>
        <end position="29"/>
    </location>
</feature>
<accession>A0A368N7M0</accession>
<dbReference type="Proteomes" id="UP000252189">
    <property type="component" value="Unassembled WGS sequence"/>
</dbReference>
<gene>
    <name evidence="2" type="ORF">DU504_04180</name>
</gene>
<keyword evidence="1" id="KW-0812">Transmembrane</keyword>
<evidence type="ECO:0000256" key="1">
    <source>
        <dbReference type="SAM" id="Phobius"/>
    </source>
</evidence>
<evidence type="ECO:0000313" key="2">
    <source>
        <dbReference type="EMBL" id="RCU46577.1"/>
    </source>
</evidence>
<dbReference type="RefSeq" id="WP_114448129.1">
    <property type="nucleotide sequence ID" value="NZ_QPHM01000001.1"/>
</dbReference>
<keyword evidence="3" id="KW-1185">Reference proteome</keyword>
<comment type="caution">
    <text evidence="2">The sequence shown here is derived from an EMBL/GenBank/DDBJ whole genome shotgun (WGS) entry which is preliminary data.</text>
</comment>
<protein>
    <submittedName>
        <fullName evidence="2">Uncharacterized protein</fullName>
    </submittedName>
</protein>
<evidence type="ECO:0000313" key="3">
    <source>
        <dbReference type="Proteomes" id="UP000252189"/>
    </source>
</evidence>